<feature type="transmembrane region" description="Helical" evidence="2">
    <location>
        <begin position="173"/>
        <end position="191"/>
    </location>
</feature>
<gene>
    <name evidence="3" type="ORF">CAPTEDRAFT_228173</name>
</gene>
<dbReference type="HOGENOM" id="CLU_1416397_0_0_1"/>
<organism evidence="3">
    <name type="scientific">Capitella teleta</name>
    <name type="common">Polychaete worm</name>
    <dbReference type="NCBI Taxonomy" id="283909"/>
    <lineage>
        <taxon>Eukaryota</taxon>
        <taxon>Metazoa</taxon>
        <taxon>Spiralia</taxon>
        <taxon>Lophotrochozoa</taxon>
        <taxon>Annelida</taxon>
        <taxon>Polychaeta</taxon>
        <taxon>Sedentaria</taxon>
        <taxon>Scolecida</taxon>
        <taxon>Capitellidae</taxon>
        <taxon>Capitella</taxon>
    </lineage>
</organism>
<reference evidence="4" key="3">
    <citation type="submission" date="2015-06" db="UniProtKB">
        <authorList>
            <consortium name="EnsemblMetazoa"/>
        </authorList>
    </citation>
    <scope>IDENTIFICATION</scope>
</reference>
<sequence length="192" mass="21629">MPSKEATDHSIIPKPKPSGSPVFSADCPSAEVVPLYTAVTIRCKVTSPSELTNSYFYWHHYVVIHLKDYEVTEEHEFKVIENNSSKITLLPVDKNEVIHSGSENTTSWAREGRYTGMVFPQANNSAILELKIEHMTNQMYRRHFFAVDNEFGTAEYVIELKRESDPGSSAPHVTSSPFAALLAILVVLVFFH</sequence>
<evidence type="ECO:0000313" key="3">
    <source>
        <dbReference type="EMBL" id="ELU02019.1"/>
    </source>
</evidence>
<accession>R7U7T1</accession>
<reference evidence="5" key="1">
    <citation type="submission" date="2012-12" db="EMBL/GenBank/DDBJ databases">
        <authorList>
            <person name="Hellsten U."/>
            <person name="Grimwood J."/>
            <person name="Chapman J.A."/>
            <person name="Shapiro H."/>
            <person name="Aerts A."/>
            <person name="Otillar R.P."/>
            <person name="Terry A.Y."/>
            <person name="Boore J.L."/>
            <person name="Simakov O."/>
            <person name="Marletaz F."/>
            <person name="Cho S.-J."/>
            <person name="Edsinger-Gonzales E."/>
            <person name="Havlak P."/>
            <person name="Kuo D.-H."/>
            <person name="Larsson T."/>
            <person name="Lv J."/>
            <person name="Arendt D."/>
            <person name="Savage R."/>
            <person name="Osoegawa K."/>
            <person name="de Jong P."/>
            <person name="Lindberg D.R."/>
            <person name="Seaver E.C."/>
            <person name="Weisblat D.A."/>
            <person name="Putnam N.H."/>
            <person name="Grigoriev I.V."/>
            <person name="Rokhsar D.S."/>
        </authorList>
    </citation>
    <scope>NUCLEOTIDE SEQUENCE</scope>
    <source>
        <strain evidence="5">I ESC-2004</strain>
    </source>
</reference>
<feature type="region of interest" description="Disordered" evidence="1">
    <location>
        <begin position="1"/>
        <end position="23"/>
    </location>
</feature>
<feature type="compositionally biased region" description="Low complexity" evidence="1">
    <location>
        <begin position="10"/>
        <end position="21"/>
    </location>
</feature>
<reference evidence="3 5" key="2">
    <citation type="journal article" date="2013" name="Nature">
        <title>Insights into bilaterian evolution from three spiralian genomes.</title>
        <authorList>
            <person name="Simakov O."/>
            <person name="Marletaz F."/>
            <person name="Cho S.J."/>
            <person name="Edsinger-Gonzales E."/>
            <person name="Havlak P."/>
            <person name="Hellsten U."/>
            <person name="Kuo D.H."/>
            <person name="Larsson T."/>
            <person name="Lv J."/>
            <person name="Arendt D."/>
            <person name="Savage R."/>
            <person name="Osoegawa K."/>
            <person name="de Jong P."/>
            <person name="Grimwood J."/>
            <person name="Chapman J.A."/>
            <person name="Shapiro H."/>
            <person name="Aerts A."/>
            <person name="Otillar R.P."/>
            <person name="Terry A.Y."/>
            <person name="Boore J.L."/>
            <person name="Grigoriev I.V."/>
            <person name="Lindberg D.R."/>
            <person name="Seaver E.C."/>
            <person name="Weisblat D.A."/>
            <person name="Putnam N.H."/>
            <person name="Rokhsar D.S."/>
        </authorList>
    </citation>
    <scope>NUCLEOTIDE SEQUENCE</scope>
    <source>
        <strain evidence="3 5">I ESC-2004</strain>
    </source>
</reference>
<dbReference type="AlphaFoldDB" id="R7U7T1"/>
<keyword evidence="5" id="KW-1185">Reference proteome</keyword>
<evidence type="ECO:0000256" key="2">
    <source>
        <dbReference type="SAM" id="Phobius"/>
    </source>
</evidence>
<evidence type="ECO:0000256" key="1">
    <source>
        <dbReference type="SAM" id="MobiDB-lite"/>
    </source>
</evidence>
<keyword evidence="2" id="KW-1133">Transmembrane helix</keyword>
<evidence type="ECO:0000313" key="5">
    <source>
        <dbReference type="Proteomes" id="UP000014760"/>
    </source>
</evidence>
<dbReference type="EnsemblMetazoa" id="CapteT228173">
    <property type="protein sequence ID" value="CapteP228173"/>
    <property type="gene ID" value="CapteG228173"/>
</dbReference>
<keyword evidence="2" id="KW-0472">Membrane</keyword>
<proteinExistence type="predicted"/>
<dbReference type="EMBL" id="AMQN01025275">
    <property type="status" value="NOT_ANNOTATED_CDS"/>
    <property type="molecule type" value="Genomic_DNA"/>
</dbReference>
<name>R7U7T1_CAPTE</name>
<dbReference type="Proteomes" id="UP000014760">
    <property type="component" value="Unassembled WGS sequence"/>
</dbReference>
<dbReference type="EMBL" id="KB304455">
    <property type="protein sequence ID" value="ELU02019.1"/>
    <property type="molecule type" value="Genomic_DNA"/>
</dbReference>
<evidence type="ECO:0000313" key="4">
    <source>
        <dbReference type="EnsemblMetazoa" id="CapteP228173"/>
    </source>
</evidence>
<keyword evidence="2" id="KW-0812">Transmembrane</keyword>
<protein>
    <submittedName>
        <fullName evidence="3 4">Uncharacterized protein</fullName>
    </submittedName>
</protein>